<dbReference type="GO" id="GO:0006508">
    <property type="term" value="P:proteolysis"/>
    <property type="evidence" value="ECO:0007669"/>
    <property type="project" value="InterPro"/>
</dbReference>
<keyword evidence="2" id="KW-1185">Reference proteome</keyword>
<name>A0A1W6ZYL4_9HYPH</name>
<protein>
    <submittedName>
        <fullName evidence="1">Uncharacterized protein</fullName>
    </submittedName>
</protein>
<dbReference type="InterPro" id="IPR001309">
    <property type="entry name" value="Pept_C14_p20"/>
</dbReference>
<dbReference type="InterPro" id="IPR029030">
    <property type="entry name" value="Caspase-like_dom_sf"/>
</dbReference>
<dbReference type="Gene3D" id="3.40.50.1460">
    <property type="match status" value="1"/>
</dbReference>
<dbReference type="Proteomes" id="UP000194137">
    <property type="component" value="Chromosome"/>
</dbReference>
<gene>
    <name evidence="1" type="ORF">CAK95_26380</name>
</gene>
<reference evidence="1 2" key="1">
    <citation type="submission" date="2017-05" db="EMBL/GenBank/DDBJ databases">
        <title>Full genome sequence of Pseudorhodoplanes sinuspersici.</title>
        <authorList>
            <person name="Dastgheib S.M.M."/>
            <person name="Shavandi M."/>
            <person name="Tirandaz H."/>
        </authorList>
    </citation>
    <scope>NUCLEOTIDE SEQUENCE [LARGE SCALE GENOMIC DNA]</scope>
    <source>
        <strain evidence="1 2">RIPI110</strain>
    </source>
</reference>
<accession>A0A1W6ZYL4</accession>
<dbReference type="PANTHER" id="PTHR22576:SF37">
    <property type="entry name" value="MUCOSA-ASSOCIATED LYMPHOID TISSUE LYMPHOMA TRANSLOCATION PROTEIN 1"/>
    <property type="match status" value="1"/>
</dbReference>
<dbReference type="PANTHER" id="PTHR22576">
    <property type="entry name" value="MUCOSA ASSOCIATED LYMPHOID TISSUE LYMPHOMA TRANSLOCATION PROTEIN 1/PARACASPASE"/>
    <property type="match status" value="1"/>
</dbReference>
<dbReference type="OrthoDB" id="7957531at2"/>
<dbReference type="GO" id="GO:0004197">
    <property type="term" value="F:cysteine-type endopeptidase activity"/>
    <property type="evidence" value="ECO:0007669"/>
    <property type="project" value="InterPro"/>
</dbReference>
<dbReference type="SUPFAM" id="SSF52129">
    <property type="entry name" value="Caspase-like"/>
    <property type="match status" value="1"/>
</dbReference>
<dbReference type="InterPro" id="IPR052039">
    <property type="entry name" value="Caspase-related_regulators"/>
</dbReference>
<dbReference type="STRING" id="1235591.CAK95_26380"/>
<evidence type="ECO:0000313" key="2">
    <source>
        <dbReference type="Proteomes" id="UP000194137"/>
    </source>
</evidence>
<dbReference type="Pfam" id="PF00656">
    <property type="entry name" value="Peptidase_C14"/>
    <property type="match status" value="1"/>
</dbReference>
<evidence type="ECO:0000313" key="1">
    <source>
        <dbReference type="EMBL" id="ARQ02231.1"/>
    </source>
</evidence>
<dbReference type="EMBL" id="CP021112">
    <property type="protein sequence ID" value="ARQ02231.1"/>
    <property type="molecule type" value="Genomic_DNA"/>
</dbReference>
<dbReference type="PROSITE" id="PS50208">
    <property type="entry name" value="CASPASE_P20"/>
    <property type="match status" value="1"/>
</dbReference>
<organism evidence="1 2">
    <name type="scientific">Pseudorhodoplanes sinuspersici</name>
    <dbReference type="NCBI Taxonomy" id="1235591"/>
    <lineage>
        <taxon>Bacteria</taxon>
        <taxon>Pseudomonadati</taxon>
        <taxon>Pseudomonadota</taxon>
        <taxon>Alphaproteobacteria</taxon>
        <taxon>Hyphomicrobiales</taxon>
        <taxon>Pseudorhodoplanes</taxon>
    </lineage>
</organism>
<sequence>MTNFKVQEFGCVIAAILFTLVALTQVATARTALVIGNGAYPKAALANPRNDASDIADALRNAGFDVDLRLDARRRDMQDAIARFGTRLKSKGGVGLFYFAGHGVQFGGENYLLPIDADITAAEDFQRVGISAAEAVDAMAKGRNELSIVILDACRDNPFPADGGTRGLSRIDSGSSLFVSFSTSPGAVALDGSGRNSPYTKHLVQAIGTPELSIEDTFKRTLKGVYTETKGEQTPWLSSSFFGDFIFRPAGPKTAALAPTPKASPLDSFEADAQKMPSLAGVYRSTGTYPDGTAYTGMTAITPAEDQLRFTWWVGGKVYEGFGRWAGRMLVVELSDNQRIVYTFPGGEKIEGEWADGTATDKLERAARAAARPMPSPQGRYNVVGKDRGNSYTGSLTITRDGGNFLFTWNVRGTVFRGTGTRDGNLITVDWGSATPIIYALTDDGYMIAIYAGGRSLEVARRK</sequence>
<proteinExistence type="predicted"/>
<dbReference type="AlphaFoldDB" id="A0A1W6ZYL4"/>
<dbReference type="RefSeq" id="WP_086090662.1">
    <property type="nucleotide sequence ID" value="NZ_CP021112.1"/>
</dbReference>
<dbReference type="KEGG" id="psin:CAK95_26380"/>
<dbReference type="InterPro" id="IPR011600">
    <property type="entry name" value="Pept_C14_caspase"/>
</dbReference>